<reference evidence="2" key="1">
    <citation type="submission" date="2016-11" db="UniProtKB">
        <authorList>
            <consortium name="WormBaseParasite"/>
        </authorList>
    </citation>
    <scope>IDENTIFICATION</scope>
</reference>
<evidence type="ECO:0000313" key="1">
    <source>
        <dbReference type="Proteomes" id="UP000095283"/>
    </source>
</evidence>
<accession>A0A1I7WH63</accession>
<evidence type="ECO:0000313" key="2">
    <source>
        <dbReference type="WBParaSite" id="Hba_04295"/>
    </source>
</evidence>
<dbReference type="Proteomes" id="UP000095283">
    <property type="component" value="Unplaced"/>
</dbReference>
<dbReference type="WBParaSite" id="Hba_04295">
    <property type="protein sequence ID" value="Hba_04295"/>
    <property type="gene ID" value="Hba_04295"/>
</dbReference>
<organism evidence="1 2">
    <name type="scientific">Heterorhabditis bacteriophora</name>
    <name type="common">Entomopathogenic nematode worm</name>
    <dbReference type="NCBI Taxonomy" id="37862"/>
    <lineage>
        <taxon>Eukaryota</taxon>
        <taxon>Metazoa</taxon>
        <taxon>Ecdysozoa</taxon>
        <taxon>Nematoda</taxon>
        <taxon>Chromadorea</taxon>
        <taxon>Rhabditida</taxon>
        <taxon>Rhabditina</taxon>
        <taxon>Rhabditomorpha</taxon>
        <taxon>Strongyloidea</taxon>
        <taxon>Heterorhabditidae</taxon>
        <taxon>Heterorhabditis</taxon>
    </lineage>
</organism>
<protein>
    <submittedName>
        <fullName evidence="2">ZP domain-containing protein</fullName>
    </submittedName>
</protein>
<proteinExistence type="predicted"/>
<keyword evidence="1" id="KW-1185">Reference proteome</keyword>
<sequence length="29" mass="3357">MFDIVIFLENSACNDQPKNSVVECSYNIY</sequence>
<dbReference type="AlphaFoldDB" id="A0A1I7WH63"/>
<name>A0A1I7WH63_HETBA</name>